<dbReference type="RefSeq" id="WP_330127178.1">
    <property type="nucleotide sequence ID" value="NZ_JAUHLI010000001.1"/>
</dbReference>
<keyword evidence="3" id="KW-1185">Reference proteome</keyword>
<evidence type="ECO:0000313" key="2">
    <source>
        <dbReference type="EMBL" id="MEE2000023.1"/>
    </source>
</evidence>
<evidence type="ECO:0000259" key="1">
    <source>
        <dbReference type="Pfam" id="PF13362"/>
    </source>
</evidence>
<reference evidence="2 3" key="1">
    <citation type="submission" date="2023-07" db="EMBL/GenBank/DDBJ databases">
        <title>Alkalimonas sp., MEB108 novel, alkaliphilic bacterium isolated from Lonar Lake, India.</title>
        <authorList>
            <person name="Joshi A."/>
            <person name="Thite S."/>
        </authorList>
    </citation>
    <scope>NUCLEOTIDE SEQUENCE [LARGE SCALE GENOMIC DNA]</scope>
    <source>
        <strain evidence="2 3">MEB108</strain>
    </source>
</reference>
<dbReference type="Proteomes" id="UP001336314">
    <property type="component" value="Unassembled WGS sequence"/>
</dbReference>
<comment type="caution">
    <text evidence="2">The sequence shown here is derived from an EMBL/GenBank/DDBJ whole genome shotgun (WGS) entry which is preliminary data.</text>
</comment>
<name>A0ABU7J0J2_9GAMM</name>
<dbReference type="EMBL" id="JAUHLI010000001">
    <property type="protein sequence ID" value="MEE2000023.1"/>
    <property type="molecule type" value="Genomic_DNA"/>
</dbReference>
<organism evidence="2 3">
    <name type="scientific">Alkalimonas cellulosilytica</name>
    <dbReference type="NCBI Taxonomy" id="3058395"/>
    <lineage>
        <taxon>Bacteria</taxon>
        <taxon>Pseudomonadati</taxon>
        <taxon>Pseudomonadota</taxon>
        <taxon>Gammaproteobacteria</taxon>
        <taxon>Alkalimonas</taxon>
    </lineage>
</organism>
<dbReference type="InterPro" id="IPR006171">
    <property type="entry name" value="TOPRIM_dom"/>
</dbReference>
<dbReference type="Pfam" id="PF13362">
    <property type="entry name" value="Toprim_3"/>
    <property type="match status" value="1"/>
</dbReference>
<protein>
    <submittedName>
        <fullName evidence="2">Toprim domain-containing protein</fullName>
    </submittedName>
</protein>
<accession>A0ABU7J0J2</accession>
<dbReference type="InterPro" id="IPR034154">
    <property type="entry name" value="TOPRIM_DnaG/twinkle"/>
</dbReference>
<gene>
    <name evidence="2" type="ORF">QWY20_01045</name>
</gene>
<proteinExistence type="predicted"/>
<dbReference type="CDD" id="cd01029">
    <property type="entry name" value="TOPRIM_primases"/>
    <property type="match status" value="1"/>
</dbReference>
<evidence type="ECO:0000313" key="3">
    <source>
        <dbReference type="Proteomes" id="UP001336314"/>
    </source>
</evidence>
<sequence>MSDHKKRPAASGRRGEYISRSSVQHSPYQFIPADSICHAFSQVFGQVDHDFACDGNLHRLDDPTGKTGNKACWYVSEHDSGVFGSWREGVIYRYKMIKVDRKTESDPQQQAKHRALWQQKKLLREQERIMLQAKAQIKAQHLWTQATPAIQHPYLLRKQLPALNLRQASNALVVPLFYRDKLCNVQFITADGQKRFLKHGRVQGAFCPLGTEDATERLLICEGWATGATLHMQYDLPIACAMFAGNLVHVARELRARYPKRPIVICADDDRQSQRNVGLASAKHAAQVIAASWAKPTWPDDAPTNLTDFNDLYLWMLQQGGCHECY</sequence>
<feature type="domain" description="Toprim" evidence="1">
    <location>
        <begin position="218"/>
        <end position="312"/>
    </location>
</feature>